<evidence type="ECO:0000313" key="2">
    <source>
        <dbReference type="Proteomes" id="UP000054560"/>
    </source>
</evidence>
<dbReference type="OrthoDB" id="247542at2759"/>
<organism evidence="1 2">
    <name type="scientific">Sphaeroforma arctica JP610</name>
    <dbReference type="NCBI Taxonomy" id="667725"/>
    <lineage>
        <taxon>Eukaryota</taxon>
        <taxon>Ichthyosporea</taxon>
        <taxon>Ichthyophonida</taxon>
        <taxon>Sphaeroforma</taxon>
    </lineage>
</organism>
<dbReference type="PANTHER" id="PTHR10794:SF63">
    <property type="entry name" value="ALPHA_BETA HYDROLASE 1, ISOFORM A"/>
    <property type="match status" value="1"/>
</dbReference>
<dbReference type="AlphaFoldDB" id="A0A0L0FCB5"/>
<keyword evidence="2" id="KW-1185">Reference proteome</keyword>
<dbReference type="RefSeq" id="XP_014148281.1">
    <property type="nucleotide sequence ID" value="XM_014292806.1"/>
</dbReference>
<dbReference type="InterPro" id="IPR050960">
    <property type="entry name" value="AB_hydrolase_4_sf"/>
</dbReference>
<evidence type="ECO:0008006" key="3">
    <source>
        <dbReference type="Google" id="ProtNLM"/>
    </source>
</evidence>
<proteinExistence type="predicted"/>
<feature type="non-terminal residue" evidence="1">
    <location>
        <position position="1"/>
    </location>
</feature>
<dbReference type="GO" id="GO:0034338">
    <property type="term" value="F:short-chain carboxylesterase activity"/>
    <property type="evidence" value="ECO:0007669"/>
    <property type="project" value="TreeGrafter"/>
</dbReference>
<protein>
    <recommendedName>
        <fullName evidence="3">Peptidase S33 tripeptidyl aminopeptidase-like C-terminal domain-containing protein</fullName>
    </recommendedName>
</protein>
<dbReference type="STRING" id="667725.A0A0L0FCB5"/>
<dbReference type="GO" id="GO:0047372">
    <property type="term" value="F:monoacylglycerol lipase activity"/>
    <property type="evidence" value="ECO:0007669"/>
    <property type="project" value="TreeGrafter"/>
</dbReference>
<evidence type="ECO:0000313" key="1">
    <source>
        <dbReference type="EMBL" id="KNC74379.1"/>
    </source>
</evidence>
<name>A0A0L0FCB5_9EUKA</name>
<accession>A0A0L0FCB5</accession>
<reference evidence="1 2" key="1">
    <citation type="submission" date="2011-02" db="EMBL/GenBank/DDBJ databases">
        <title>The Genome Sequence of Sphaeroforma arctica JP610.</title>
        <authorList>
            <consortium name="The Broad Institute Genome Sequencing Platform"/>
            <person name="Russ C."/>
            <person name="Cuomo C."/>
            <person name="Young S.K."/>
            <person name="Zeng Q."/>
            <person name="Gargeya S."/>
            <person name="Alvarado L."/>
            <person name="Berlin A."/>
            <person name="Chapman S.B."/>
            <person name="Chen Z."/>
            <person name="Freedman E."/>
            <person name="Gellesch M."/>
            <person name="Goldberg J."/>
            <person name="Griggs A."/>
            <person name="Gujja S."/>
            <person name="Heilman E."/>
            <person name="Heiman D."/>
            <person name="Howarth C."/>
            <person name="Mehta T."/>
            <person name="Neiman D."/>
            <person name="Pearson M."/>
            <person name="Roberts A."/>
            <person name="Saif S."/>
            <person name="Shea T."/>
            <person name="Shenoy N."/>
            <person name="Sisk P."/>
            <person name="Stolte C."/>
            <person name="Sykes S."/>
            <person name="White J."/>
            <person name="Yandava C."/>
            <person name="Burger G."/>
            <person name="Gray M.W."/>
            <person name="Holland P.W.H."/>
            <person name="King N."/>
            <person name="Lang F.B.F."/>
            <person name="Roger A.J."/>
            <person name="Ruiz-Trillo I."/>
            <person name="Haas B."/>
            <person name="Nusbaum C."/>
            <person name="Birren B."/>
        </authorList>
    </citation>
    <scope>NUCLEOTIDE SEQUENCE [LARGE SCALE GENOMIC DNA]</scope>
    <source>
        <strain evidence="1 2">JP610</strain>
    </source>
</reference>
<sequence length="77" mass="8773">TVPCLVLNALDDPLCVEENIRYDIVETTQDYTLVTTRSGSHVAYREGILGQTCYMHRIALDFLESSKLELEQNSHQD</sequence>
<dbReference type="PANTHER" id="PTHR10794">
    <property type="entry name" value="ABHYDROLASE DOMAIN-CONTAINING PROTEIN"/>
    <property type="match status" value="1"/>
</dbReference>
<dbReference type="EMBL" id="KQ244467">
    <property type="protein sequence ID" value="KNC74379.1"/>
    <property type="molecule type" value="Genomic_DNA"/>
</dbReference>
<dbReference type="GeneID" id="25913574"/>
<gene>
    <name evidence="1" type="ORF">SARC_13070</name>
</gene>
<dbReference type="Proteomes" id="UP000054560">
    <property type="component" value="Unassembled WGS sequence"/>
</dbReference>